<dbReference type="PROSITE" id="PS50113">
    <property type="entry name" value="PAC"/>
    <property type="match status" value="1"/>
</dbReference>
<keyword evidence="5" id="KW-0804">Transcription</keyword>
<comment type="caution">
    <text evidence="9">The sequence shown here is derived from an EMBL/GenBank/DDBJ whole genome shotgun (WGS) entry which is preliminary data.</text>
</comment>
<dbReference type="GO" id="GO:0043565">
    <property type="term" value="F:sequence-specific DNA binding"/>
    <property type="evidence" value="ECO:0007669"/>
    <property type="project" value="InterPro"/>
</dbReference>
<dbReference type="Pfam" id="PF25601">
    <property type="entry name" value="AAA_lid_14"/>
    <property type="match status" value="1"/>
</dbReference>
<evidence type="ECO:0000256" key="5">
    <source>
        <dbReference type="ARBA" id="ARBA00023163"/>
    </source>
</evidence>
<dbReference type="InterPro" id="IPR002078">
    <property type="entry name" value="Sigma_54_int"/>
</dbReference>
<reference evidence="9" key="2">
    <citation type="submission" date="2020-09" db="EMBL/GenBank/DDBJ databases">
        <authorList>
            <person name="Sun Q."/>
            <person name="Zhou Y."/>
        </authorList>
    </citation>
    <scope>NUCLEOTIDE SEQUENCE</scope>
    <source>
        <strain evidence="9">CGMCC 1.15179</strain>
    </source>
</reference>
<keyword evidence="2" id="KW-0067">ATP-binding</keyword>
<dbReference type="InterPro" id="IPR025944">
    <property type="entry name" value="Sigma_54_int_dom_CS"/>
</dbReference>
<keyword evidence="3" id="KW-0805">Transcription regulation</keyword>
<dbReference type="InterPro" id="IPR000700">
    <property type="entry name" value="PAS-assoc_C"/>
</dbReference>
<dbReference type="PANTHER" id="PTHR32071">
    <property type="entry name" value="TRANSCRIPTIONAL REGULATORY PROTEIN"/>
    <property type="match status" value="1"/>
</dbReference>
<reference evidence="9" key="1">
    <citation type="journal article" date="2014" name="Int. J. Syst. Evol. Microbiol.">
        <title>Complete genome sequence of Corynebacterium casei LMG S-19264T (=DSM 44701T), isolated from a smear-ripened cheese.</title>
        <authorList>
            <consortium name="US DOE Joint Genome Institute (JGI-PGF)"/>
            <person name="Walter F."/>
            <person name="Albersmeier A."/>
            <person name="Kalinowski J."/>
            <person name="Ruckert C."/>
        </authorList>
    </citation>
    <scope>NUCLEOTIDE SEQUENCE</scope>
    <source>
        <strain evidence="9">CGMCC 1.15179</strain>
    </source>
</reference>
<dbReference type="AlphaFoldDB" id="A0A8J2Y8W5"/>
<dbReference type="Gene3D" id="3.40.50.300">
    <property type="entry name" value="P-loop containing nucleotide triphosphate hydrolases"/>
    <property type="match status" value="1"/>
</dbReference>
<feature type="domain" description="PAS" evidence="7">
    <location>
        <begin position="117"/>
        <end position="162"/>
    </location>
</feature>
<dbReference type="Gene3D" id="3.40.50.720">
    <property type="entry name" value="NAD(P)-binding Rossmann-like Domain"/>
    <property type="match status" value="1"/>
</dbReference>
<feature type="domain" description="PAS" evidence="7">
    <location>
        <begin position="236"/>
        <end position="281"/>
    </location>
</feature>
<dbReference type="CDD" id="cd00130">
    <property type="entry name" value="PAS"/>
    <property type="match status" value="2"/>
</dbReference>
<dbReference type="InterPro" id="IPR027417">
    <property type="entry name" value="P-loop_NTPase"/>
</dbReference>
<organism evidence="9 10">
    <name type="scientific">Marinithermofilum abyssi</name>
    <dbReference type="NCBI Taxonomy" id="1571185"/>
    <lineage>
        <taxon>Bacteria</taxon>
        <taxon>Bacillati</taxon>
        <taxon>Bacillota</taxon>
        <taxon>Bacilli</taxon>
        <taxon>Bacillales</taxon>
        <taxon>Thermoactinomycetaceae</taxon>
        <taxon>Marinithermofilum</taxon>
    </lineage>
</organism>
<name>A0A8J2Y8W5_9BACL</name>
<gene>
    <name evidence="9" type="primary">yqiR</name>
    <name evidence="9" type="ORF">GCM10011571_09810</name>
</gene>
<dbReference type="Pfam" id="PF02954">
    <property type="entry name" value="HTH_8"/>
    <property type="match status" value="1"/>
</dbReference>
<dbReference type="InterPro" id="IPR009057">
    <property type="entry name" value="Homeodomain-like_sf"/>
</dbReference>
<dbReference type="PANTHER" id="PTHR32071:SF121">
    <property type="entry name" value="SIGMA L-DEPENDENT TRANSCRIPTIONAL REGULATOR YQIR-RELATED"/>
    <property type="match status" value="1"/>
</dbReference>
<keyword evidence="4" id="KW-0238">DNA-binding</keyword>
<keyword evidence="10" id="KW-1185">Reference proteome</keyword>
<evidence type="ECO:0000256" key="1">
    <source>
        <dbReference type="ARBA" id="ARBA00022741"/>
    </source>
</evidence>
<dbReference type="SUPFAM" id="SSF55785">
    <property type="entry name" value="PYP-like sensor domain (PAS domain)"/>
    <property type="match status" value="2"/>
</dbReference>
<evidence type="ECO:0000259" key="8">
    <source>
        <dbReference type="PROSITE" id="PS50113"/>
    </source>
</evidence>
<dbReference type="InterPro" id="IPR013767">
    <property type="entry name" value="PAS_fold"/>
</dbReference>
<dbReference type="Gene3D" id="1.10.10.60">
    <property type="entry name" value="Homeodomain-like"/>
    <property type="match status" value="1"/>
</dbReference>
<dbReference type="Proteomes" id="UP000625210">
    <property type="component" value="Unassembled WGS sequence"/>
</dbReference>
<dbReference type="Gene3D" id="1.10.8.60">
    <property type="match status" value="1"/>
</dbReference>
<dbReference type="PROSITE" id="PS00676">
    <property type="entry name" value="SIGMA54_INTERACT_2"/>
    <property type="match status" value="1"/>
</dbReference>
<dbReference type="NCBIfam" id="TIGR00229">
    <property type="entry name" value="sensory_box"/>
    <property type="match status" value="2"/>
</dbReference>
<evidence type="ECO:0000256" key="4">
    <source>
        <dbReference type="ARBA" id="ARBA00023125"/>
    </source>
</evidence>
<dbReference type="InterPro" id="IPR002197">
    <property type="entry name" value="HTH_Fis"/>
</dbReference>
<dbReference type="PROSITE" id="PS00675">
    <property type="entry name" value="SIGMA54_INTERACT_1"/>
    <property type="match status" value="1"/>
</dbReference>
<dbReference type="Pfam" id="PF00158">
    <property type="entry name" value="Sigma54_activat"/>
    <property type="match status" value="1"/>
</dbReference>
<dbReference type="InterPro" id="IPR025943">
    <property type="entry name" value="Sigma_54_int_dom_ATP-bd_2"/>
</dbReference>
<dbReference type="InterPro" id="IPR000014">
    <property type="entry name" value="PAS"/>
</dbReference>
<sequence>MKRKSFLIVGGGKGGTALLHTLLQMDRVEVIGVVDIDPQAPALLEAERRGIPTSSDAAVFLNKQPDVILEVTGEKSVYNRLCRQTEGNTLVVSGAAANVMMQLIEEKEKWFDAWRQRQLELDTILNSTHDGMIAVNHTGHITLLNRAAERLIGLRASDVTGKEIQSVLPNTRLDYVLATGVSELNQEQELPNGIRIITNREPVVDKEGRIIGAVAVFRDITEVQSLMQQVTDLKDMKSQLQAIIDSSDDAISVVDTQGLGVLINPAYTRLTGLKPEDVIGKPADTDISEGDSMHMQVLKTRKPVRGVPMKVGPHRKDVIVNVAPIIVEGELKGSVGIIHDMSEIKRLNQELERARRIIRTLEAKYTFADIIGESKEMRLALEQARQGAQTRATVLLRGESGTGKELFAHAIHHDSDRKFRQFVRVNCASLSESLLESELFGYEEGAFTGARRGGKRGLFEEASGGTIFLDEIGELSPSTQAKMLRVLQEKEVVRVGGTKPISVDVRVIAATNVDLEKAIRENRFREDLYYRLNVLPIHIPALRERKGDLHALSLHLIKKFNQEYGRNVREIHPDALRVLMVYDWPGNVRELENILGRAMITMEFHDQVMRKEHLPPLNVSDPVIKRLPGEEEADASLQEVVARAEKEHIRRVFQACKGNKTETAKRLGISVRNLYYKMEKYQLTGESSGWNDTSVSKP</sequence>
<proteinExistence type="predicted"/>
<dbReference type="RefSeq" id="WP_188646792.1">
    <property type="nucleotide sequence ID" value="NZ_BMHQ01000003.1"/>
</dbReference>
<dbReference type="PROSITE" id="PS50112">
    <property type="entry name" value="PAS"/>
    <property type="match status" value="2"/>
</dbReference>
<dbReference type="SUPFAM" id="SSF46689">
    <property type="entry name" value="Homeodomain-like"/>
    <property type="match status" value="1"/>
</dbReference>
<evidence type="ECO:0000256" key="3">
    <source>
        <dbReference type="ARBA" id="ARBA00023015"/>
    </source>
</evidence>
<dbReference type="Pfam" id="PF00989">
    <property type="entry name" value="PAS"/>
    <property type="match status" value="2"/>
</dbReference>
<feature type="domain" description="PAC" evidence="8">
    <location>
        <begin position="180"/>
        <end position="232"/>
    </location>
</feature>
<dbReference type="PRINTS" id="PR01590">
    <property type="entry name" value="HTHFIS"/>
</dbReference>
<keyword evidence="1" id="KW-0547">Nucleotide-binding</keyword>
<dbReference type="InterPro" id="IPR036291">
    <property type="entry name" value="NAD(P)-bd_dom_sf"/>
</dbReference>
<dbReference type="CDD" id="cd00009">
    <property type="entry name" value="AAA"/>
    <property type="match status" value="1"/>
</dbReference>
<dbReference type="InterPro" id="IPR003593">
    <property type="entry name" value="AAA+_ATPase"/>
</dbReference>
<dbReference type="SUPFAM" id="SSF51735">
    <property type="entry name" value="NAD(P)-binding Rossmann-fold domains"/>
    <property type="match status" value="1"/>
</dbReference>
<dbReference type="SMART" id="SM00091">
    <property type="entry name" value="PAS"/>
    <property type="match status" value="2"/>
</dbReference>
<dbReference type="GO" id="GO:0005524">
    <property type="term" value="F:ATP binding"/>
    <property type="evidence" value="ECO:0007669"/>
    <property type="project" value="UniProtKB-KW"/>
</dbReference>
<evidence type="ECO:0000259" key="6">
    <source>
        <dbReference type="PROSITE" id="PS50045"/>
    </source>
</evidence>
<dbReference type="Gene3D" id="3.30.450.20">
    <property type="entry name" value="PAS domain"/>
    <property type="match status" value="2"/>
</dbReference>
<dbReference type="FunFam" id="3.40.50.300:FF:000006">
    <property type="entry name" value="DNA-binding transcriptional regulator NtrC"/>
    <property type="match status" value="1"/>
</dbReference>
<evidence type="ECO:0000256" key="2">
    <source>
        <dbReference type="ARBA" id="ARBA00022840"/>
    </source>
</evidence>
<dbReference type="PROSITE" id="PS00688">
    <property type="entry name" value="SIGMA54_INTERACT_3"/>
    <property type="match status" value="1"/>
</dbReference>
<dbReference type="SMART" id="SM00382">
    <property type="entry name" value="AAA"/>
    <property type="match status" value="1"/>
</dbReference>
<evidence type="ECO:0000313" key="10">
    <source>
        <dbReference type="Proteomes" id="UP000625210"/>
    </source>
</evidence>
<evidence type="ECO:0000259" key="7">
    <source>
        <dbReference type="PROSITE" id="PS50112"/>
    </source>
</evidence>
<feature type="domain" description="Sigma-54 factor interaction" evidence="6">
    <location>
        <begin position="370"/>
        <end position="600"/>
    </location>
</feature>
<evidence type="ECO:0000313" key="9">
    <source>
        <dbReference type="EMBL" id="GGE10551.1"/>
    </source>
</evidence>
<dbReference type="EMBL" id="BMHQ01000003">
    <property type="protein sequence ID" value="GGE10551.1"/>
    <property type="molecule type" value="Genomic_DNA"/>
</dbReference>
<dbReference type="PROSITE" id="PS50045">
    <property type="entry name" value="SIGMA54_INTERACT_4"/>
    <property type="match status" value="1"/>
</dbReference>
<dbReference type="InterPro" id="IPR035965">
    <property type="entry name" value="PAS-like_dom_sf"/>
</dbReference>
<dbReference type="SUPFAM" id="SSF52540">
    <property type="entry name" value="P-loop containing nucleoside triphosphate hydrolases"/>
    <property type="match status" value="1"/>
</dbReference>
<protein>
    <submittedName>
        <fullName evidence="9">Putative sigma L-dependent transcriptional regulator YqiR</fullName>
    </submittedName>
</protein>
<accession>A0A8J2Y8W5</accession>
<dbReference type="InterPro" id="IPR025662">
    <property type="entry name" value="Sigma_54_int_dom_ATP-bd_1"/>
</dbReference>
<dbReference type="InterPro" id="IPR058031">
    <property type="entry name" value="AAA_lid_NorR"/>
</dbReference>
<dbReference type="GO" id="GO:0006355">
    <property type="term" value="P:regulation of DNA-templated transcription"/>
    <property type="evidence" value="ECO:0007669"/>
    <property type="project" value="InterPro"/>
</dbReference>